<dbReference type="GO" id="GO:0006098">
    <property type="term" value="P:pentose-phosphate shunt"/>
    <property type="evidence" value="ECO:0007669"/>
    <property type="project" value="InterPro"/>
</dbReference>
<dbReference type="NCBIfam" id="TIGR01198">
    <property type="entry name" value="pgl"/>
    <property type="match status" value="1"/>
</dbReference>
<dbReference type="PANTHER" id="PTHR11054:SF0">
    <property type="entry name" value="6-PHOSPHOGLUCONOLACTONASE"/>
    <property type="match status" value="1"/>
</dbReference>
<comment type="similarity">
    <text evidence="1">Belongs to the glucosamine/galactosamine-6-phosphate isomerase family. 6-phosphogluconolactonase subfamily.</text>
</comment>
<protein>
    <submittedName>
        <fullName evidence="3">Unannotated protein</fullName>
    </submittedName>
</protein>
<dbReference type="InterPro" id="IPR037171">
    <property type="entry name" value="NagB/RpiA_transferase-like"/>
</dbReference>
<evidence type="ECO:0000313" key="3">
    <source>
        <dbReference type="EMBL" id="CAB4904996.1"/>
    </source>
</evidence>
<dbReference type="CDD" id="cd01400">
    <property type="entry name" value="6PGL"/>
    <property type="match status" value="1"/>
</dbReference>
<accession>A0A6J7GD90</accession>
<evidence type="ECO:0000256" key="1">
    <source>
        <dbReference type="ARBA" id="ARBA00010662"/>
    </source>
</evidence>
<dbReference type="InterPro" id="IPR005900">
    <property type="entry name" value="6-phosphogluconolactonase_DevB"/>
</dbReference>
<reference evidence="3" key="1">
    <citation type="submission" date="2020-05" db="EMBL/GenBank/DDBJ databases">
        <authorList>
            <person name="Chiriac C."/>
            <person name="Salcher M."/>
            <person name="Ghai R."/>
            <person name="Kavagutti S V."/>
        </authorList>
    </citation>
    <scope>NUCLEOTIDE SEQUENCE</scope>
</reference>
<dbReference type="GO" id="GO:0017057">
    <property type="term" value="F:6-phosphogluconolactonase activity"/>
    <property type="evidence" value="ECO:0007669"/>
    <property type="project" value="InterPro"/>
</dbReference>
<organism evidence="3">
    <name type="scientific">freshwater metagenome</name>
    <dbReference type="NCBI Taxonomy" id="449393"/>
    <lineage>
        <taxon>unclassified sequences</taxon>
        <taxon>metagenomes</taxon>
        <taxon>ecological metagenomes</taxon>
    </lineage>
</organism>
<dbReference type="Pfam" id="PF01182">
    <property type="entry name" value="Glucosamine_iso"/>
    <property type="match status" value="1"/>
</dbReference>
<dbReference type="AlphaFoldDB" id="A0A6J7GD90"/>
<name>A0A6J7GD90_9ZZZZ</name>
<dbReference type="SUPFAM" id="SSF100950">
    <property type="entry name" value="NagB/RpiA/CoA transferase-like"/>
    <property type="match status" value="1"/>
</dbReference>
<dbReference type="GO" id="GO:0005975">
    <property type="term" value="P:carbohydrate metabolic process"/>
    <property type="evidence" value="ECO:0007669"/>
    <property type="project" value="InterPro"/>
</dbReference>
<evidence type="ECO:0000259" key="2">
    <source>
        <dbReference type="Pfam" id="PF01182"/>
    </source>
</evidence>
<proteinExistence type="inferred from homology"/>
<sequence length="252" mass="26843">MTTREVVRYANADSLAEATVGRLVATVVEAQNQRGIAHVVLTGGAIGTTVLATLASSPSIEAIDWENIHLWWGDERWENAGSDVRNDTAAHTVLIDQVSIPRHHVHAILGPDRCQTPELSAQTYARELTECGNGAPPEFDVVLLGIGPDAHVASLFPEHPATHSHDIVVAVRNSPKPPAVRVSLTFSTLNNSRQAWILASGESKAQAVRLALDPSAGPLQVPASGIAASHTYFLIDEDAAKELPVDFSRPGA</sequence>
<dbReference type="PANTHER" id="PTHR11054">
    <property type="entry name" value="6-PHOSPHOGLUCONOLACTONASE"/>
    <property type="match status" value="1"/>
</dbReference>
<dbReference type="InterPro" id="IPR006148">
    <property type="entry name" value="Glc/Gal-6P_isomerase"/>
</dbReference>
<feature type="domain" description="Glucosamine/galactosamine-6-phosphate isomerase" evidence="2">
    <location>
        <begin position="11"/>
        <end position="230"/>
    </location>
</feature>
<dbReference type="Gene3D" id="3.40.50.1360">
    <property type="match status" value="1"/>
</dbReference>
<dbReference type="InterPro" id="IPR039104">
    <property type="entry name" value="6PGL"/>
</dbReference>
<dbReference type="EMBL" id="CAFBMO010000021">
    <property type="protein sequence ID" value="CAB4904996.1"/>
    <property type="molecule type" value="Genomic_DNA"/>
</dbReference>
<gene>
    <name evidence="3" type="ORF">UFOPK3576_00701</name>
</gene>